<dbReference type="Proteomes" id="UP000641514">
    <property type="component" value="Unassembled WGS sequence"/>
</dbReference>
<dbReference type="PRINTS" id="PR00111">
    <property type="entry name" value="ABHYDROLASE"/>
</dbReference>
<dbReference type="EMBL" id="BMJH01000003">
    <property type="protein sequence ID" value="GGC74652.1"/>
    <property type="molecule type" value="Genomic_DNA"/>
</dbReference>
<dbReference type="AlphaFoldDB" id="A0A916UK46"/>
<evidence type="ECO:0000259" key="2">
    <source>
        <dbReference type="Pfam" id="PF00561"/>
    </source>
</evidence>
<sequence>MPRMSIAGAAEQHVTDNAPSSIANLLVEAVEPTLTRYVTSYDGTKLNVQVYGRRGAQPLVLAHGWTCSGAFWRPQINDLAREFRVITYDQRGHGASELGRTRLSPEVLADDLSAVLGTTLQPSERAVIIGHSMGGMTLMSWAEKYPQEVARYATAAMLLSTASGRLTADETVLPGLFRSVPLRPTIVGAAISAPIPTNFLHSSALEYATMGPYATAEQRNFCHSIVRTCPSKVRGKWGTVLGRLDISEALDNLAVPTTVLVGSRDRLTPPVHSYRLRDKLEARGNLEQFIELPHVGHMSPVEAPEAVNSEIRRLAGMPAMYRRVG</sequence>
<dbReference type="GO" id="GO:0016787">
    <property type="term" value="F:hydrolase activity"/>
    <property type="evidence" value="ECO:0007669"/>
    <property type="project" value="UniProtKB-KW"/>
</dbReference>
<dbReference type="InterPro" id="IPR050266">
    <property type="entry name" value="AB_hydrolase_sf"/>
</dbReference>
<feature type="domain" description="AB hydrolase-1" evidence="2">
    <location>
        <begin position="58"/>
        <end position="303"/>
    </location>
</feature>
<reference evidence="3" key="1">
    <citation type="journal article" date="2014" name="Int. J. Syst. Evol. Microbiol.">
        <title>Complete genome sequence of Corynebacterium casei LMG S-19264T (=DSM 44701T), isolated from a smear-ripened cheese.</title>
        <authorList>
            <consortium name="US DOE Joint Genome Institute (JGI-PGF)"/>
            <person name="Walter F."/>
            <person name="Albersmeier A."/>
            <person name="Kalinowski J."/>
            <person name="Ruckert C."/>
        </authorList>
    </citation>
    <scope>NUCLEOTIDE SEQUENCE</scope>
    <source>
        <strain evidence="3">CGMCC 1.15478</strain>
    </source>
</reference>
<gene>
    <name evidence="3" type="ORF">GCM10011410_29990</name>
</gene>
<evidence type="ECO:0000313" key="4">
    <source>
        <dbReference type="Proteomes" id="UP000641514"/>
    </source>
</evidence>
<name>A0A916UK46_9ACTN</name>
<keyword evidence="1 3" id="KW-0378">Hydrolase</keyword>
<dbReference type="Pfam" id="PF00561">
    <property type="entry name" value="Abhydrolase_1"/>
    <property type="match status" value="1"/>
</dbReference>
<dbReference type="PANTHER" id="PTHR43798">
    <property type="entry name" value="MONOACYLGLYCEROL LIPASE"/>
    <property type="match status" value="1"/>
</dbReference>
<comment type="caution">
    <text evidence="3">The sequence shown here is derived from an EMBL/GenBank/DDBJ whole genome shotgun (WGS) entry which is preliminary data.</text>
</comment>
<organism evidence="3 4">
    <name type="scientific">Hoyosella rhizosphaerae</name>
    <dbReference type="NCBI Taxonomy" id="1755582"/>
    <lineage>
        <taxon>Bacteria</taxon>
        <taxon>Bacillati</taxon>
        <taxon>Actinomycetota</taxon>
        <taxon>Actinomycetes</taxon>
        <taxon>Mycobacteriales</taxon>
        <taxon>Hoyosellaceae</taxon>
        <taxon>Hoyosella</taxon>
    </lineage>
</organism>
<keyword evidence="4" id="KW-1185">Reference proteome</keyword>
<evidence type="ECO:0000313" key="3">
    <source>
        <dbReference type="EMBL" id="GGC74652.1"/>
    </source>
</evidence>
<protein>
    <submittedName>
        <fullName evidence="3">Hydrolase</fullName>
    </submittedName>
</protein>
<dbReference type="SUPFAM" id="SSF53474">
    <property type="entry name" value="alpha/beta-Hydrolases"/>
    <property type="match status" value="1"/>
</dbReference>
<dbReference type="InterPro" id="IPR029058">
    <property type="entry name" value="AB_hydrolase_fold"/>
</dbReference>
<dbReference type="GO" id="GO:0016020">
    <property type="term" value="C:membrane"/>
    <property type="evidence" value="ECO:0007669"/>
    <property type="project" value="TreeGrafter"/>
</dbReference>
<dbReference type="InterPro" id="IPR000073">
    <property type="entry name" value="AB_hydrolase_1"/>
</dbReference>
<dbReference type="Gene3D" id="3.40.50.1820">
    <property type="entry name" value="alpha/beta hydrolase"/>
    <property type="match status" value="1"/>
</dbReference>
<accession>A0A916UK46</accession>
<proteinExistence type="predicted"/>
<reference evidence="3" key="2">
    <citation type="submission" date="2020-09" db="EMBL/GenBank/DDBJ databases">
        <authorList>
            <person name="Sun Q."/>
            <person name="Zhou Y."/>
        </authorList>
    </citation>
    <scope>NUCLEOTIDE SEQUENCE</scope>
    <source>
        <strain evidence="3">CGMCC 1.15478</strain>
    </source>
</reference>
<dbReference type="PANTHER" id="PTHR43798:SF31">
    <property type="entry name" value="AB HYDROLASE SUPERFAMILY PROTEIN YCLE"/>
    <property type="match status" value="1"/>
</dbReference>
<evidence type="ECO:0000256" key="1">
    <source>
        <dbReference type="ARBA" id="ARBA00022801"/>
    </source>
</evidence>